<dbReference type="RefSeq" id="WP_006715851.1">
    <property type="nucleotide sequence ID" value="NZ_CP007032.1"/>
</dbReference>
<dbReference type="EMBL" id="CP007032">
    <property type="protein sequence ID" value="AHF07897.1"/>
    <property type="molecule type" value="Genomic_DNA"/>
</dbReference>
<dbReference type="eggNOG" id="ENOG5033N24">
    <property type="taxonomic scope" value="Bacteria"/>
</dbReference>
<dbReference type="InterPro" id="IPR045946">
    <property type="entry name" value="DUF6366"/>
</dbReference>
<gene>
    <name evidence="2" type="ORF">DESME_13340</name>
</gene>
<reference evidence="2 3" key="1">
    <citation type="submission" date="2013-12" db="EMBL/GenBank/DDBJ databases">
        <authorList>
            <consortium name="DOE Joint Genome Institute"/>
            <person name="Smidt H."/>
            <person name="Huntemann M."/>
            <person name="Han J."/>
            <person name="Chen A."/>
            <person name="Kyrpides N."/>
            <person name="Mavromatis K."/>
            <person name="Markowitz V."/>
            <person name="Palaniappan K."/>
            <person name="Ivanova N."/>
            <person name="Schaumberg A."/>
            <person name="Pati A."/>
            <person name="Liolios K."/>
            <person name="Nordberg H.P."/>
            <person name="Cantor M.N."/>
            <person name="Hua S.X."/>
            <person name="Woyke T."/>
        </authorList>
    </citation>
    <scope>NUCLEOTIDE SEQUENCE [LARGE SCALE GENOMIC DNA]</scope>
    <source>
        <strain evidence="3">DSM 15288</strain>
    </source>
</reference>
<name>W0EAV4_9FIRM</name>
<keyword evidence="1" id="KW-0812">Transmembrane</keyword>
<evidence type="ECO:0000256" key="1">
    <source>
        <dbReference type="SAM" id="Phobius"/>
    </source>
</evidence>
<proteinExistence type="predicted"/>
<organism evidence="2 3">
    <name type="scientific">Desulfitobacterium metallireducens DSM 15288</name>
    <dbReference type="NCBI Taxonomy" id="871968"/>
    <lineage>
        <taxon>Bacteria</taxon>
        <taxon>Bacillati</taxon>
        <taxon>Bacillota</taxon>
        <taxon>Clostridia</taxon>
        <taxon>Eubacteriales</taxon>
        <taxon>Desulfitobacteriaceae</taxon>
        <taxon>Desulfitobacterium</taxon>
    </lineage>
</organism>
<dbReference type="HOGENOM" id="CLU_207238_0_0_9"/>
<protein>
    <submittedName>
        <fullName evidence="2">Uncharacterized protein</fullName>
    </submittedName>
</protein>
<dbReference type="OrthoDB" id="2974002at2"/>
<evidence type="ECO:0000313" key="3">
    <source>
        <dbReference type="Proteomes" id="UP000010847"/>
    </source>
</evidence>
<accession>W0EAV4</accession>
<dbReference type="AlphaFoldDB" id="W0EAV4"/>
<sequence>MDINDEQDKQEKHKIEEYKKNPMTNFADSMNRSQFGDLRGLTQGGCLNQIITTVIIIGILFFLSQFINK</sequence>
<dbReference type="STRING" id="871968.DESME_13340"/>
<keyword evidence="1" id="KW-1133">Transmembrane helix</keyword>
<dbReference type="KEGG" id="dmt:DESME_13340"/>
<dbReference type="Pfam" id="PF19893">
    <property type="entry name" value="DUF6366"/>
    <property type="match status" value="1"/>
</dbReference>
<keyword evidence="1" id="KW-0472">Membrane</keyword>
<keyword evidence="3" id="KW-1185">Reference proteome</keyword>
<feature type="transmembrane region" description="Helical" evidence="1">
    <location>
        <begin position="47"/>
        <end position="67"/>
    </location>
</feature>
<dbReference type="Proteomes" id="UP000010847">
    <property type="component" value="Chromosome"/>
</dbReference>
<evidence type="ECO:0000313" key="2">
    <source>
        <dbReference type="EMBL" id="AHF07897.1"/>
    </source>
</evidence>